<keyword evidence="6 13" id="KW-0418">Kinase</keyword>
<evidence type="ECO:0000256" key="4">
    <source>
        <dbReference type="ARBA" id="ARBA00022679"/>
    </source>
</evidence>
<dbReference type="PANTHER" id="PTHR44899:SF10">
    <property type="entry name" value="NIMA-RELATED KINASE 2"/>
    <property type="match status" value="1"/>
</dbReference>
<feature type="region of interest" description="Disordered" evidence="11">
    <location>
        <begin position="549"/>
        <end position="568"/>
    </location>
</feature>
<keyword evidence="5 10" id="KW-0547">Nucleotide-binding</keyword>
<comment type="caution">
    <text evidence="13">The sequence shown here is derived from an EMBL/GenBank/DDBJ whole genome shotgun (WGS) entry which is preliminary data.</text>
</comment>
<dbReference type="Proteomes" id="UP000723463">
    <property type="component" value="Unassembled WGS sequence"/>
</dbReference>
<comment type="catalytic activity">
    <reaction evidence="9">
        <text>L-seryl-[protein] + ATP = O-phospho-L-seryl-[protein] + ADP + H(+)</text>
        <dbReference type="Rhea" id="RHEA:17989"/>
        <dbReference type="Rhea" id="RHEA-COMP:9863"/>
        <dbReference type="Rhea" id="RHEA-COMP:11604"/>
        <dbReference type="ChEBI" id="CHEBI:15378"/>
        <dbReference type="ChEBI" id="CHEBI:29999"/>
        <dbReference type="ChEBI" id="CHEBI:30616"/>
        <dbReference type="ChEBI" id="CHEBI:83421"/>
        <dbReference type="ChEBI" id="CHEBI:456216"/>
        <dbReference type="EC" id="2.7.11.1"/>
    </reaction>
</comment>
<dbReference type="InterPro" id="IPR008271">
    <property type="entry name" value="Ser/Thr_kinase_AS"/>
</dbReference>
<feature type="binding site" evidence="10">
    <location>
        <position position="40"/>
    </location>
    <ligand>
        <name>ATP</name>
        <dbReference type="ChEBI" id="CHEBI:30616"/>
    </ligand>
</feature>
<accession>A0A9P6F4G9</accession>
<dbReference type="FunFam" id="3.30.200.20:FF:000097">
    <property type="entry name" value="Probable serine/threonine-protein kinase nek1"/>
    <property type="match status" value="1"/>
</dbReference>
<feature type="compositionally biased region" description="Low complexity" evidence="11">
    <location>
        <begin position="952"/>
        <end position="971"/>
    </location>
</feature>
<dbReference type="InterPro" id="IPR017441">
    <property type="entry name" value="Protein_kinase_ATP_BS"/>
</dbReference>
<dbReference type="Pfam" id="PF00069">
    <property type="entry name" value="Pkinase"/>
    <property type="match status" value="1"/>
</dbReference>
<feature type="compositionally biased region" description="Low complexity" evidence="11">
    <location>
        <begin position="743"/>
        <end position="766"/>
    </location>
</feature>
<organism evidence="13 14">
    <name type="scientific">Mortierella hygrophila</name>
    <dbReference type="NCBI Taxonomy" id="979708"/>
    <lineage>
        <taxon>Eukaryota</taxon>
        <taxon>Fungi</taxon>
        <taxon>Fungi incertae sedis</taxon>
        <taxon>Mucoromycota</taxon>
        <taxon>Mortierellomycotina</taxon>
        <taxon>Mortierellomycetes</taxon>
        <taxon>Mortierellales</taxon>
        <taxon>Mortierellaceae</taxon>
        <taxon>Mortierella</taxon>
    </lineage>
</organism>
<evidence type="ECO:0000256" key="5">
    <source>
        <dbReference type="ARBA" id="ARBA00022741"/>
    </source>
</evidence>
<proteinExistence type="inferred from homology"/>
<comment type="similarity">
    <text evidence="1">Belongs to the protein kinase superfamily. NEK Ser/Thr protein kinase family. NIMA subfamily.</text>
</comment>
<feature type="compositionally biased region" description="Polar residues" evidence="11">
    <location>
        <begin position="693"/>
        <end position="709"/>
    </location>
</feature>
<dbReference type="PANTHER" id="PTHR44899">
    <property type="entry name" value="CAMK FAMILY PROTEIN KINASE"/>
    <property type="match status" value="1"/>
</dbReference>
<dbReference type="InterPro" id="IPR051131">
    <property type="entry name" value="NEK_Ser/Thr_kinase_NIMA"/>
</dbReference>
<evidence type="ECO:0000256" key="8">
    <source>
        <dbReference type="ARBA" id="ARBA00047899"/>
    </source>
</evidence>
<evidence type="ECO:0000256" key="11">
    <source>
        <dbReference type="SAM" id="MobiDB-lite"/>
    </source>
</evidence>
<feature type="compositionally biased region" description="Gly residues" evidence="11">
    <location>
        <begin position="905"/>
        <end position="917"/>
    </location>
</feature>
<feature type="region of interest" description="Disordered" evidence="11">
    <location>
        <begin position="803"/>
        <end position="824"/>
    </location>
</feature>
<dbReference type="InterPro" id="IPR011009">
    <property type="entry name" value="Kinase-like_dom_sf"/>
</dbReference>
<evidence type="ECO:0000256" key="10">
    <source>
        <dbReference type="PROSITE-ProRule" id="PRU10141"/>
    </source>
</evidence>
<dbReference type="Gene3D" id="1.10.510.10">
    <property type="entry name" value="Transferase(Phosphotransferase) domain 1"/>
    <property type="match status" value="1"/>
</dbReference>
<dbReference type="Gene3D" id="3.30.200.20">
    <property type="entry name" value="Phosphorylase Kinase, domain 1"/>
    <property type="match status" value="2"/>
</dbReference>
<feature type="compositionally biased region" description="Polar residues" evidence="11">
    <location>
        <begin position="815"/>
        <end position="824"/>
    </location>
</feature>
<feature type="region of interest" description="Disordered" evidence="11">
    <location>
        <begin position="316"/>
        <end position="346"/>
    </location>
</feature>
<evidence type="ECO:0000313" key="13">
    <source>
        <dbReference type="EMBL" id="KAF9541967.1"/>
    </source>
</evidence>
<gene>
    <name evidence="13" type="primary">KIN3</name>
    <name evidence="13" type="ORF">EC957_002527</name>
</gene>
<feature type="compositionally biased region" description="Low complexity" evidence="11">
    <location>
        <begin position="679"/>
        <end position="692"/>
    </location>
</feature>
<dbReference type="GO" id="GO:0005524">
    <property type="term" value="F:ATP binding"/>
    <property type="evidence" value="ECO:0007669"/>
    <property type="project" value="UniProtKB-UniRule"/>
</dbReference>
<feature type="region of interest" description="Disordered" evidence="11">
    <location>
        <begin position="501"/>
        <end position="544"/>
    </location>
</feature>
<feature type="region of interest" description="Disordered" evidence="11">
    <location>
        <begin position="638"/>
        <end position="709"/>
    </location>
</feature>
<dbReference type="CDD" id="cd08217">
    <property type="entry name" value="STKc_Nek2"/>
    <property type="match status" value="1"/>
</dbReference>
<name>A0A9P6F4G9_9FUNG</name>
<evidence type="ECO:0000313" key="14">
    <source>
        <dbReference type="Proteomes" id="UP000723463"/>
    </source>
</evidence>
<evidence type="ECO:0000256" key="2">
    <source>
        <dbReference type="ARBA" id="ARBA00012513"/>
    </source>
</evidence>
<feature type="compositionally biased region" description="Low complexity" evidence="11">
    <location>
        <begin position="803"/>
        <end position="814"/>
    </location>
</feature>
<feature type="compositionally biased region" description="Polar residues" evidence="11">
    <location>
        <begin position="1012"/>
        <end position="1022"/>
    </location>
</feature>
<reference evidence="13" key="1">
    <citation type="journal article" date="2020" name="Fungal Divers.">
        <title>Resolving the Mortierellaceae phylogeny through synthesis of multi-gene phylogenetics and phylogenomics.</title>
        <authorList>
            <person name="Vandepol N."/>
            <person name="Liber J."/>
            <person name="Desiro A."/>
            <person name="Na H."/>
            <person name="Kennedy M."/>
            <person name="Barry K."/>
            <person name="Grigoriev I.V."/>
            <person name="Miller A.N."/>
            <person name="O'Donnell K."/>
            <person name="Stajich J.E."/>
            <person name="Bonito G."/>
        </authorList>
    </citation>
    <scope>NUCLEOTIDE SEQUENCE</scope>
    <source>
        <strain evidence="13">NRRL 2591</strain>
    </source>
</reference>
<evidence type="ECO:0000256" key="6">
    <source>
        <dbReference type="ARBA" id="ARBA00022777"/>
    </source>
</evidence>
<feature type="region of interest" description="Disordered" evidence="11">
    <location>
        <begin position="726"/>
        <end position="790"/>
    </location>
</feature>
<evidence type="ECO:0000256" key="3">
    <source>
        <dbReference type="ARBA" id="ARBA00022527"/>
    </source>
</evidence>
<dbReference type="SMART" id="SM00220">
    <property type="entry name" value="S_TKc"/>
    <property type="match status" value="1"/>
</dbReference>
<dbReference type="PROSITE" id="PS50011">
    <property type="entry name" value="PROTEIN_KINASE_DOM"/>
    <property type="match status" value="1"/>
</dbReference>
<feature type="compositionally biased region" description="Polar residues" evidence="11">
    <location>
        <begin position="660"/>
        <end position="669"/>
    </location>
</feature>
<dbReference type="EC" id="2.7.11.1" evidence="2"/>
<dbReference type="PROSITE" id="PS00108">
    <property type="entry name" value="PROTEIN_KINASE_ST"/>
    <property type="match status" value="1"/>
</dbReference>
<keyword evidence="14" id="KW-1185">Reference proteome</keyword>
<evidence type="ECO:0000256" key="7">
    <source>
        <dbReference type="ARBA" id="ARBA00022840"/>
    </source>
</evidence>
<evidence type="ECO:0000256" key="9">
    <source>
        <dbReference type="ARBA" id="ARBA00048679"/>
    </source>
</evidence>
<dbReference type="EMBL" id="JAAAXW010000151">
    <property type="protein sequence ID" value="KAF9541967.1"/>
    <property type="molecule type" value="Genomic_DNA"/>
</dbReference>
<dbReference type="AlphaFoldDB" id="A0A9P6F4G9"/>
<feature type="compositionally biased region" description="Polar residues" evidence="11">
    <location>
        <begin position="767"/>
        <end position="782"/>
    </location>
</feature>
<sequence>MPHDVLEMDGYESLESIGSGSFGLIRKVRRRADGKILARKEIDYRKMTTKEKEQLVAEVNILKDLKHPNIVQFLERVIDREHCFIYILMEYCEGGDLAAVIKRHRESLTPIPEEFVWNIMVQLIMALHECHHGTTTNEETHQVTPRPILHRDLKPDNVFLDGKHNVKLGDFGLSRSLTNPQKAFAQTYVGTPFYMSPELIGEFTYDAKSDIWSLGCVIYELCALQPPFLADTQAQLSARIKEGRVQSLPGNYTQELNQIVKWMLQVNSRKRPTTKELLNDSQIKKVQRGLELTRRTEDLQLRAQLQATREADITEKEAQLSRVERDMRAKDQTQRERETAQNTREETLRNAEEVLRSKEAYLFSWEQKLIKEQQLLEEKYRILQEQEKALVLASRKSLSSGSFSTEAMMVDSKSAFDLHSAATTSSNSTAMDTNGTNGIVNKHTRSTGHTSKPTLFATNHKTTIPTSNSYPASALSASVNAAPKGTIENTTIAGEVGGTTRAAPRRKTGLNVGRHSLQTTNASRTRTSSGLGGTGTTSHTGGVDTQDKGGLFSGGQTSNNPVITQPRPSSVFASLSSIDNASNPSKQYQGQSYTFHHGIAGKESRLSGRPSLTGNTGSDAPRLRVKAKSTSTLIATLSSTTLSGTGGTATSAAPPTSSGNTAGNHTNNPFLVPDTGKSTTITTLPTTTTTTTASSAADQSQSNITFGNNSNATFYFTPSVTLSSIRMPPHDLNSESSDVQMGESGAEPPTTTSSSSTTATRLSSGTPSTANGHLRTGTSQTNGVSSVSSSSTASGATVVAASSAASSSSAVTSAPQQAFTSRRSNTSGMGLIRFQQQQSGSSPALTNGATTMTISTPAIGTATSQATASTSAAAAAAAAAGSAAGGPHDTNNLTTTPVKFHIGSSRGGGGSGSGNGNGERPHTLGSDRFSRDRTPPPNNSNRYHNHHHQSQHHQQQQQQQQQKQQQQQQQQHGGGFYRDDDDDLRMEWDGDIPSPFIKKTYNRPLGGANGGSVISSSAPRNL</sequence>
<feature type="compositionally biased region" description="Polar residues" evidence="11">
    <location>
        <begin position="554"/>
        <end position="568"/>
    </location>
</feature>
<keyword evidence="3 13" id="KW-0723">Serine/threonine-protein kinase</keyword>
<dbReference type="InterPro" id="IPR000719">
    <property type="entry name" value="Prot_kinase_dom"/>
</dbReference>
<dbReference type="PROSITE" id="PS00107">
    <property type="entry name" value="PROTEIN_KINASE_ATP"/>
    <property type="match status" value="1"/>
</dbReference>
<comment type="catalytic activity">
    <reaction evidence="8">
        <text>L-threonyl-[protein] + ATP = O-phospho-L-threonyl-[protein] + ADP + H(+)</text>
        <dbReference type="Rhea" id="RHEA:46608"/>
        <dbReference type="Rhea" id="RHEA-COMP:11060"/>
        <dbReference type="Rhea" id="RHEA-COMP:11605"/>
        <dbReference type="ChEBI" id="CHEBI:15378"/>
        <dbReference type="ChEBI" id="CHEBI:30013"/>
        <dbReference type="ChEBI" id="CHEBI:30616"/>
        <dbReference type="ChEBI" id="CHEBI:61977"/>
        <dbReference type="ChEBI" id="CHEBI:456216"/>
        <dbReference type="EC" id="2.7.11.1"/>
    </reaction>
</comment>
<keyword evidence="4" id="KW-0808">Transferase</keyword>
<feature type="region of interest" description="Disordered" evidence="11">
    <location>
        <begin position="882"/>
        <end position="1022"/>
    </location>
</feature>
<protein>
    <recommendedName>
        <fullName evidence="2">non-specific serine/threonine protein kinase</fullName>
        <ecNumber evidence="2">2.7.11.1</ecNumber>
    </recommendedName>
</protein>
<dbReference type="GO" id="GO:0004674">
    <property type="term" value="F:protein serine/threonine kinase activity"/>
    <property type="evidence" value="ECO:0007669"/>
    <property type="project" value="UniProtKB-KW"/>
</dbReference>
<evidence type="ECO:0000256" key="1">
    <source>
        <dbReference type="ARBA" id="ARBA00010886"/>
    </source>
</evidence>
<feature type="domain" description="Protein kinase" evidence="12">
    <location>
        <begin position="11"/>
        <end position="283"/>
    </location>
</feature>
<keyword evidence="7 10" id="KW-0067">ATP-binding</keyword>
<dbReference type="SUPFAM" id="SSF56112">
    <property type="entry name" value="Protein kinase-like (PK-like)"/>
    <property type="match status" value="1"/>
</dbReference>
<evidence type="ECO:0000259" key="12">
    <source>
        <dbReference type="PROSITE" id="PS50011"/>
    </source>
</evidence>
<feature type="compositionally biased region" description="Low complexity" evidence="11">
    <location>
        <begin position="638"/>
        <end position="659"/>
    </location>
</feature>